<feature type="transmembrane region" description="Helical" evidence="1">
    <location>
        <begin position="64"/>
        <end position="97"/>
    </location>
</feature>
<evidence type="ECO:0000256" key="1">
    <source>
        <dbReference type="SAM" id="Phobius"/>
    </source>
</evidence>
<reference evidence="2" key="1">
    <citation type="journal article" date="2020" name="Nature">
        <title>Giant virus diversity and host interactions through global metagenomics.</title>
        <authorList>
            <person name="Schulz F."/>
            <person name="Roux S."/>
            <person name="Paez-Espino D."/>
            <person name="Jungbluth S."/>
            <person name="Walsh D.A."/>
            <person name="Denef V.J."/>
            <person name="McMahon K.D."/>
            <person name="Konstantinidis K.T."/>
            <person name="Eloe-Fadrosh E.A."/>
            <person name="Kyrpides N.C."/>
            <person name="Woyke T."/>
        </authorList>
    </citation>
    <scope>NUCLEOTIDE SEQUENCE</scope>
    <source>
        <strain evidence="2">GVMAG-S-ERX555997-44</strain>
    </source>
</reference>
<feature type="transmembrane region" description="Helical" evidence="1">
    <location>
        <begin position="32"/>
        <end position="52"/>
    </location>
</feature>
<evidence type="ECO:0000313" key="2">
    <source>
        <dbReference type="EMBL" id="QHT37675.1"/>
    </source>
</evidence>
<sequence length="151" mass="17990">MVEENQKNKLYIITITLDFFIIYLLLNFELNLIDIIWCLTVLICHITFLYALKTDYKDLLDFLHIFVFAIPFFSVFTTNVITKIVTCVLLYIIQLLWIKEKKCILNEEQYDFGYGDYISYYTLSLSILLSFQAGYYLHQLNVREIYNSSVI</sequence>
<dbReference type="EMBL" id="MN738804">
    <property type="protein sequence ID" value="QHT37675.1"/>
    <property type="molecule type" value="Genomic_DNA"/>
</dbReference>
<name>A0A6C0FEW8_9ZZZZ</name>
<keyword evidence="1" id="KW-0812">Transmembrane</keyword>
<feature type="transmembrane region" description="Helical" evidence="1">
    <location>
        <begin position="9"/>
        <end position="26"/>
    </location>
</feature>
<organism evidence="2">
    <name type="scientific">viral metagenome</name>
    <dbReference type="NCBI Taxonomy" id="1070528"/>
    <lineage>
        <taxon>unclassified sequences</taxon>
        <taxon>metagenomes</taxon>
        <taxon>organismal metagenomes</taxon>
    </lineage>
</organism>
<keyword evidence="1" id="KW-0472">Membrane</keyword>
<protein>
    <submittedName>
        <fullName evidence="2">Uncharacterized protein</fullName>
    </submittedName>
</protein>
<dbReference type="AlphaFoldDB" id="A0A6C0FEW8"/>
<proteinExistence type="predicted"/>
<accession>A0A6C0FEW8</accession>
<keyword evidence="1" id="KW-1133">Transmembrane helix</keyword>